<dbReference type="AlphaFoldDB" id="A0A5R9EL38"/>
<dbReference type="EMBL" id="VAWE01000001">
    <property type="protein sequence ID" value="TLQ48014.1"/>
    <property type="molecule type" value="Genomic_DNA"/>
</dbReference>
<dbReference type="InterPro" id="IPR047629">
    <property type="entry name" value="IS1182_transpos"/>
</dbReference>
<dbReference type="PANTHER" id="PTHR35604">
    <property type="entry name" value="TRANSPOSASE INSH FOR INSERTION SEQUENCE ELEMENT IS5A-RELATED"/>
    <property type="match status" value="1"/>
</dbReference>
<gene>
    <name evidence="3" type="ORF">FEF34_04815</name>
    <name evidence="4" type="ORF">FEF34_13870</name>
    <name evidence="5" type="ORF">FEF34_16590</name>
    <name evidence="6" type="ORF">FEF34_17050</name>
</gene>
<dbReference type="PANTHER" id="PTHR35604:SF2">
    <property type="entry name" value="TRANSPOSASE INSH FOR INSERTION SEQUENCE ELEMENT IS5A-RELATED"/>
    <property type="match status" value="1"/>
</dbReference>
<name>A0A5R9EL38_9ACTN</name>
<dbReference type="OrthoDB" id="4334464at2"/>
<organism evidence="6 7">
    <name type="scientific">Streptomyces marianii</name>
    <dbReference type="NCBI Taxonomy" id="1817406"/>
    <lineage>
        <taxon>Bacteria</taxon>
        <taxon>Bacillati</taxon>
        <taxon>Actinomycetota</taxon>
        <taxon>Actinomycetes</taxon>
        <taxon>Kitasatosporales</taxon>
        <taxon>Streptomycetaceae</taxon>
        <taxon>Streptomyces</taxon>
    </lineage>
</organism>
<dbReference type="EMBL" id="VAWE01000001">
    <property type="protein sequence ID" value="TLQ48265.1"/>
    <property type="molecule type" value="Genomic_DNA"/>
</dbReference>
<evidence type="ECO:0000313" key="4">
    <source>
        <dbReference type="EMBL" id="TLQ48205.1"/>
    </source>
</evidence>
<dbReference type="Pfam" id="PF13751">
    <property type="entry name" value="DDE_Tnp_1_6"/>
    <property type="match status" value="1"/>
</dbReference>
<protein>
    <submittedName>
        <fullName evidence="6">IS1182 family transposase</fullName>
    </submittedName>
</protein>
<evidence type="ECO:0000313" key="3">
    <source>
        <dbReference type="EMBL" id="TLQ48014.1"/>
    </source>
</evidence>
<proteinExistence type="predicted"/>
<sequence>MRPVGLPEIPEQTVRVARAAFPKGSLAIRARDRLAGIFADEPFAGAFGVRGAPGLSPGVLSLVTVLQYCEDLTDRQAAAMMVRAIDWKYALGMELTDTGFDASVLSRFRARLADNGMERVVFDRLLEHCKDAGLVGDGGRQRTDSTHVISAVRDLNRLELAGESVRAALEALATAAPSWLAGRIDVAEFAQRYGPRVDGWRMPSSQTKRDRLAQVFGQDALALCRAAWAADTPVWIREIEAVGLLRQVLVQTYTIRSDTRGRQVIRKRDADDGVPPGQLRLASPYDTDARWAAKGEDLFWLGYKVHLTETCGTLPEAEAEAEAVAGVQPNLITDVHTTDATVPDVKATAPIQRKLAGHGVKPAEHYLDSGYPSADLITKAMKDGIRMVTPVLLDHSAQAKAAEGFAKNAFTIDWKTRQVRCPAGKTSSHWNPVKQHGKDAIVITFSVLTCRDCPFQQQCTTSKPGRRMLTLRPQELHENLARARAEQQTNTWKNKYALRAGVEGTINQALDITDIRQARYRGLPKVRLQHAFSATAINVIRLDAYWTDSPLRRTRSSRLERLAYQLTA</sequence>
<dbReference type="InterPro" id="IPR025668">
    <property type="entry name" value="Tnp_DDE_dom"/>
</dbReference>
<dbReference type="Proteomes" id="UP000305921">
    <property type="component" value="Unassembled WGS sequence"/>
</dbReference>
<evidence type="ECO:0000259" key="1">
    <source>
        <dbReference type="Pfam" id="PF05598"/>
    </source>
</evidence>
<feature type="domain" description="Transposase DDE" evidence="2">
    <location>
        <begin position="421"/>
        <end position="542"/>
    </location>
</feature>
<accession>A0A5R9EL38</accession>
<evidence type="ECO:0000313" key="6">
    <source>
        <dbReference type="EMBL" id="TLQ48274.1"/>
    </source>
</evidence>
<dbReference type="EMBL" id="VAWE01000001">
    <property type="protein sequence ID" value="TLQ48274.1"/>
    <property type="molecule type" value="Genomic_DNA"/>
</dbReference>
<dbReference type="Pfam" id="PF05598">
    <property type="entry name" value="DUF772"/>
    <property type="match status" value="1"/>
</dbReference>
<evidence type="ECO:0000259" key="2">
    <source>
        <dbReference type="Pfam" id="PF13751"/>
    </source>
</evidence>
<evidence type="ECO:0000313" key="5">
    <source>
        <dbReference type="EMBL" id="TLQ48265.1"/>
    </source>
</evidence>
<reference evidence="6 7" key="1">
    <citation type="submission" date="2019-05" db="EMBL/GenBank/DDBJ databases">
        <title>Streptomyces marianii sp. nov., a novel marine actinomycete from southern coast of India.</title>
        <authorList>
            <person name="Iniyan A.M."/>
            <person name="Wink J."/>
            <person name="Ramprasad E."/>
            <person name="Ramana C.V."/>
            <person name="Bunk B."/>
            <person name="Sproer C."/>
            <person name="Joseph F.-J.R.S."/>
            <person name="Vincent S.G.P."/>
        </authorList>
    </citation>
    <scope>NUCLEOTIDE SEQUENCE [LARGE SCALE GENOMIC DNA]</scope>
    <source>
        <strain evidence="6 7">ICN19</strain>
    </source>
</reference>
<dbReference type="RefSeq" id="WP_138057288.1">
    <property type="nucleotide sequence ID" value="NZ_VAWE01000001.1"/>
</dbReference>
<feature type="domain" description="Transposase InsH N-terminal" evidence="1">
    <location>
        <begin position="40"/>
        <end position="111"/>
    </location>
</feature>
<dbReference type="NCBIfam" id="NF033551">
    <property type="entry name" value="transpos_IS1182"/>
    <property type="match status" value="1"/>
</dbReference>
<dbReference type="EMBL" id="VAWE01000001">
    <property type="protein sequence ID" value="TLQ48205.1"/>
    <property type="molecule type" value="Genomic_DNA"/>
</dbReference>
<keyword evidence="7" id="KW-1185">Reference proteome</keyword>
<evidence type="ECO:0000313" key="7">
    <source>
        <dbReference type="Proteomes" id="UP000305921"/>
    </source>
</evidence>
<comment type="caution">
    <text evidence="6">The sequence shown here is derived from an EMBL/GenBank/DDBJ whole genome shotgun (WGS) entry which is preliminary data.</text>
</comment>
<dbReference type="InterPro" id="IPR008490">
    <property type="entry name" value="Transposase_InsH_N"/>
</dbReference>